<organism evidence="6 7">
    <name type="scientific">Pantoea coffeiphila</name>
    <dbReference type="NCBI Taxonomy" id="1465635"/>
    <lineage>
        <taxon>Bacteria</taxon>
        <taxon>Pseudomonadati</taxon>
        <taxon>Pseudomonadota</taxon>
        <taxon>Gammaproteobacteria</taxon>
        <taxon>Enterobacterales</taxon>
        <taxon>Erwiniaceae</taxon>
        <taxon>Pantoea</taxon>
    </lineage>
</organism>
<dbReference type="SMART" id="SM00342">
    <property type="entry name" value="HTH_ARAC"/>
    <property type="match status" value="1"/>
</dbReference>
<keyword evidence="4" id="KW-1133">Transmembrane helix</keyword>
<dbReference type="PANTHER" id="PTHR47894:SF4">
    <property type="entry name" value="HTH-TYPE TRANSCRIPTIONAL REGULATOR GADX"/>
    <property type="match status" value="1"/>
</dbReference>
<evidence type="ECO:0000256" key="3">
    <source>
        <dbReference type="ARBA" id="ARBA00023163"/>
    </source>
</evidence>
<dbReference type="InterPro" id="IPR018062">
    <property type="entry name" value="HTH_AraC-typ_CS"/>
</dbReference>
<dbReference type="PROSITE" id="PS01124">
    <property type="entry name" value="HTH_ARAC_FAMILY_2"/>
    <property type="match status" value="1"/>
</dbReference>
<gene>
    <name evidence="6" type="ORF">CQW29_10060</name>
</gene>
<keyword evidence="4" id="KW-0472">Membrane</keyword>
<evidence type="ECO:0000256" key="2">
    <source>
        <dbReference type="ARBA" id="ARBA00023125"/>
    </source>
</evidence>
<keyword evidence="3" id="KW-0804">Transcription</keyword>
<feature type="transmembrane region" description="Helical" evidence="4">
    <location>
        <begin position="53"/>
        <end position="72"/>
    </location>
</feature>
<feature type="domain" description="HTH araC/xylS-type" evidence="5">
    <location>
        <begin position="198"/>
        <end position="293"/>
    </location>
</feature>
<dbReference type="OrthoDB" id="9783876at2"/>
<reference evidence="6 7" key="1">
    <citation type="submission" date="2017-10" db="EMBL/GenBank/DDBJ databases">
        <title>Draft genome of two endophytic bacteria isolated from 'guarana' Paullinia cupana (Mart.) Ducke.</title>
        <authorList>
            <person name="Siqueira K.A."/>
            <person name="Liotti R.G."/>
            <person name="Mendes T.A."/>
            <person name="Soares M.A."/>
        </authorList>
    </citation>
    <scope>NUCLEOTIDE SEQUENCE [LARGE SCALE GENOMIC DNA]</scope>
    <source>
        <strain evidence="6 7">342</strain>
    </source>
</reference>
<keyword evidence="7" id="KW-1185">Reference proteome</keyword>
<dbReference type="InterPro" id="IPR018060">
    <property type="entry name" value="HTH_AraC"/>
</dbReference>
<evidence type="ECO:0000256" key="4">
    <source>
        <dbReference type="SAM" id="Phobius"/>
    </source>
</evidence>
<proteinExistence type="predicted"/>
<dbReference type="Pfam" id="PF12833">
    <property type="entry name" value="HTH_18"/>
    <property type="match status" value="1"/>
</dbReference>
<dbReference type="AlphaFoldDB" id="A0A2S9IC36"/>
<dbReference type="RefSeq" id="WP_105592609.1">
    <property type="nucleotide sequence ID" value="NZ_PDET01000006.1"/>
</dbReference>
<name>A0A2S9IC36_9GAMM</name>
<dbReference type="GO" id="GO:0005829">
    <property type="term" value="C:cytosol"/>
    <property type="evidence" value="ECO:0007669"/>
    <property type="project" value="TreeGrafter"/>
</dbReference>
<keyword evidence="2" id="KW-0238">DNA-binding</keyword>
<dbReference type="Gene3D" id="1.10.10.60">
    <property type="entry name" value="Homeodomain-like"/>
    <property type="match status" value="1"/>
</dbReference>
<dbReference type="EMBL" id="PDET01000006">
    <property type="protein sequence ID" value="PRD15348.1"/>
    <property type="molecule type" value="Genomic_DNA"/>
</dbReference>
<keyword evidence="1" id="KW-0805">Transcription regulation</keyword>
<keyword evidence="4" id="KW-0812">Transmembrane</keyword>
<evidence type="ECO:0000313" key="7">
    <source>
        <dbReference type="Proteomes" id="UP000239181"/>
    </source>
</evidence>
<dbReference type="PANTHER" id="PTHR47894">
    <property type="entry name" value="HTH-TYPE TRANSCRIPTIONAL REGULATOR GADX"/>
    <property type="match status" value="1"/>
</dbReference>
<evidence type="ECO:0000313" key="6">
    <source>
        <dbReference type="EMBL" id="PRD15348.1"/>
    </source>
</evidence>
<dbReference type="SUPFAM" id="SSF46689">
    <property type="entry name" value="Homeodomain-like"/>
    <property type="match status" value="1"/>
</dbReference>
<evidence type="ECO:0000256" key="1">
    <source>
        <dbReference type="ARBA" id="ARBA00023015"/>
    </source>
</evidence>
<dbReference type="PROSITE" id="PS00041">
    <property type="entry name" value="HTH_ARAC_FAMILY_1"/>
    <property type="match status" value="1"/>
</dbReference>
<evidence type="ECO:0000259" key="5">
    <source>
        <dbReference type="PROSITE" id="PS01124"/>
    </source>
</evidence>
<sequence length="293" mass="32786">MTVHRPSLDHHERPAARVPGAVLPLPGGQAWLRDGLCGVAHSQMRTEQRISEFHFHSLTLLLILSGTLTFLFPHGPRTLAPDDGFALVNPGQFIDLNKQPADDGSPFRSLFITVSEATLDRFRQFYPAVASAAENTETALRTTRAFDALLPALLPLLENLKEQSLSDARLEIRLFDLLLCLAEQGLTFSPPSRSSTGERLRRLLEQQPERRWTTKIAGHALAMSEATLRRRLNGENMKFDALLREVRLQHGMTLLQTTSWPLTQIADASGYLSAARFSARFRTRFGISPARLR</sequence>
<comment type="caution">
    <text evidence="6">The sequence shown here is derived from an EMBL/GenBank/DDBJ whole genome shotgun (WGS) entry which is preliminary data.</text>
</comment>
<dbReference type="GO" id="GO:0000976">
    <property type="term" value="F:transcription cis-regulatory region binding"/>
    <property type="evidence" value="ECO:0007669"/>
    <property type="project" value="TreeGrafter"/>
</dbReference>
<accession>A0A2S9IC36</accession>
<dbReference type="Proteomes" id="UP000239181">
    <property type="component" value="Unassembled WGS sequence"/>
</dbReference>
<dbReference type="InterPro" id="IPR009057">
    <property type="entry name" value="Homeodomain-like_sf"/>
</dbReference>
<dbReference type="GO" id="GO:0003700">
    <property type="term" value="F:DNA-binding transcription factor activity"/>
    <property type="evidence" value="ECO:0007669"/>
    <property type="project" value="InterPro"/>
</dbReference>
<protein>
    <submittedName>
        <fullName evidence="6">AraC family transcriptional regulator</fullName>
    </submittedName>
</protein>